<feature type="region of interest" description="Disordered" evidence="1">
    <location>
        <begin position="1"/>
        <end position="53"/>
    </location>
</feature>
<protein>
    <submittedName>
        <fullName evidence="2">Uncharacterized protein</fullName>
    </submittedName>
</protein>
<sequence>MDRHSEEHTNRARPLFPPEVPVTSDKPEIGNLPEQGGEDPKFPPLKLSDIQSL</sequence>
<dbReference type="EMBL" id="VSSQ01031275">
    <property type="protein sequence ID" value="MPM82099.1"/>
    <property type="molecule type" value="Genomic_DNA"/>
</dbReference>
<dbReference type="AlphaFoldDB" id="A0A645CYV4"/>
<evidence type="ECO:0000313" key="2">
    <source>
        <dbReference type="EMBL" id="MPM82099.1"/>
    </source>
</evidence>
<evidence type="ECO:0000256" key="1">
    <source>
        <dbReference type="SAM" id="MobiDB-lite"/>
    </source>
</evidence>
<accession>A0A645CYV4</accession>
<proteinExistence type="predicted"/>
<organism evidence="2">
    <name type="scientific">bioreactor metagenome</name>
    <dbReference type="NCBI Taxonomy" id="1076179"/>
    <lineage>
        <taxon>unclassified sequences</taxon>
        <taxon>metagenomes</taxon>
        <taxon>ecological metagenomes</taxon>
    </lineage>
</organism>
<comment type="caution">
    <text evidence="2">The sequence shown here is derived from an EMBL/GenBank/DDBJ whole genome shotgun (WGS) entry which is preliminary data.</text>
</comment>
<name>A0A645CYV4_9ZZZZ</name>
<reference evidence="2" key="1">
    <citation type="submission" date="2019-08" db="EMBL/GenBank/DDBJ databases">
        <authorList>
            <person name="Kucharzyk K."/>
            <person name="Murdoch R.W."/>
            <person name="Higgins S."/>
            <person name="Loffler F."/>
        </authorList>
    </citation>
    <scope>NUCLEOTIDE SEQUENCE</scope>
</reference>
<feature type="compositionally biased region" description="Basic and acidic residues" evidence="1">
    <location>
        <begin position="1"/>
        <end position="10"/>
    </location>
</feature>
<gene>
    <name evidence="2" type="ORF">SDC9_129157</name>
</gene>